<dbReference type="EMBL" id="JYNU01000002">
    <property type="protein sequence ID" value="KMO81776.1"/>
    <property type="molecule type" value="Genomic_DNA"/>
</dbReference>
<accession>A0A0J6ZAT3</accession>
<feature type="region of interest" description="Disordered" evidence="1">
    <location>
        <begin position="168"/>
        <end position="199"/>
    </location>
</feature>
<dbReference type="Proteomes" id="UP000036313">
    <property type="component" value="Unassembled WGS sequence"/>
</dbReference>
<dbReference type="InterPro" id="IPR007410">
    <property type="entry name" value="LpqE-like"/>
</dbReference>
<dbReference type="Proteomes" id="UP000034150">
    <property type="component" value="Unassembled WGS sequence"/>
</dbReference>
<evidence type="ECO:0000313" key="5">
    <source>
        <dbReference type="EMBL" id="TDL05099.1"/>
    </source>
</evidence>
<keyword evidence="2" id="KW-0732">Signal</keyword>
<reference evidence="3 6" key="2">
    <citation type="submission" date="2015-04" db="EMBL/GenBank/DDBJ databases">
        <title>Genome sequence of Mycobacterium obuense UC1.</title>
        <authorList>
            <person name="Greninger A.L."/>
            <person name="Cunningham G."/>
            <person name="Chiu C.Y."/>
            <person name="Miller S."/>
        </authorList>
    </citation>
    <scope>NUCLEOTIDE SEQUENCE [LARGE SCALE GENOMIC DNA]</scope>
    <source>
        <strain evidence="3 6">UC1</strain>
    </source>
</reference>
<evidence type="ECO:0000256" key="2">
    <source>
        <dbReference type="SAM" id="SignalP"/>
    </source>
</evidence>
<evidence type="ECO:0000313" key="3">
    <source>
        <dbReference type="EMBL" id="KKF02129.1"/>
    </source>
</evidence>
<name>A0A0J6ZAT3_9MYCO</name>
<evidence type="ECO:0000313" key="8">
    <source>
        <dbReference type="Proteomes" id="UP000294952"/>
    </source>
</evidence>
<reference evidence="4 7" key="1">
    <citation type="journal article" date="2015" name="Genome Biol. Evol.">
        <title>Characterization of Three Mycobacterium spp. with Potential Use in Bioremediation by Genome Sequencing and Comparative Genomics.</title>
        <authorList>
            <person name="Das S."/>
            <person name="Pettersson B.M."/>
            <person name="Behra P.R."/>
            <person name="Ramesh M."/>
            <person name="Dasgupta S."/>
            <person name="Bhattacharya A."/>
            <person name="Kirsebom L.A."/>
        </authorList>
    </citation>
    <scope>NUCLEOTIDE SEQUENCE [LARGE SCALE GENOMIC DNA]</scope>
    <source>
        <strain evidence="4 7">DSM 44075</strain>
    </source>
</reference>
<organism evidence="4 7">
    <name type="scientific">Mycolicibacterium obuense</name>
    <dbReference type="NCBI Taxonomy" id="1807"/>
    <lineage>
        <taxon>Bacteria</taxon>
        <taxon>Bacillati</taxon>
        <taxon>Actinomycetota</taxon>
        <taxon>Actinomycetes</taxon>
        <taxon>Mycobacteriales</taxon>
        <taxon>Mycobacteriaceae</taxon>
        <taxon>Mycolicibacterium</taxon>
    </lineage>
</organism>
<keyword evidence="6" id="KW-1185">Reference proteome</keyword>
<evidence type="ECO:0000313" key="6">
    <source>
        <dbReference type="Proteomes" id="UP000034150"/>
    </source>
</evidence>
<comment type="caution">
    <text evidence="4">The sequence shown here is derived from an EMBL/GenBank/DDBJ whole genome shotgun (WGS) entry which is preliminary data.</text>
</comment>
<dbReference type="EMBL" id="SDLP01000007">
    <property type="protein sequence ID" value="TDL05099.1"/>
    <property type="molecule type" value="Genomic_DNA"/>
</dbReference>
<dbReference type="EMBL" id="LAUZ02000021">
    <property type="protein sequence ID" value="KKF02129.1"/>
    <property type="molecule type" value="Genomic_DNA"/>
</dbReference>
<evidence type="ECO:0000313" key="4">
    <source>
        <dbReference type="EMBL" id="KMO81776.1"/>
    </source>
</evidence>
<dbReference type="OrthoDB" id="5188566at2"/>
<keyword evidence="3" id="KW-0449">Lipoprotein</keyword>
<dbReference type="Gene3D" id="2.60.40.1890">
    <property type="entry name" value="PCu(A)C copper chaperone"/>
    <property type="match status" value="1"/>
</dbReference>
<dbReference type="InterPro" id="IPR036182">
    <property type="entry name" value="PCuAC_sf"/>
</dbReference>
<evidence type="ECO:0000256" key="1">
    <source>
        <dbReference type="SAM" id="MobiDB-lite"/>
    </source>
</evidence>
<dbReference type="PROSITE" id="PS51257">
    <property type="entry name" value="PROKAR_LIPOPROTEIN"/>
    <property type="match status" value="1"/>
</dbReference>
<feature type="signal peptide" evidence="2">
    <location>
        <begin position="1"/>
        <end position="30"/>
    </location>
</feature>
<sequence length="199" mass="20152" precursor="true">MNPLDRRTSVTTAVATAAIALSAVLSGCGAGQVAQTATQEPAINGTSGKAGPIVLRNVHLRAQQTSDYVRPGSDVELIFTAANTSPDTNDKLVRITSDVGSVSLTGGKDLPANGVLVVGTPDGQTTPLEAVEPADAAEARVALTKPITNGLTYDFTFTFEKAGDTTVPVPISAGEAPRREVSEAGGAVSESSGEHSGGH</sequence>
<dbReference type="STRING" id="1807.MOBUDSM44075_00343"/>
<reference evidence="5 8" key="3">
    <citation type="submission" date="2019-01" db="EMBL/GenBank/DDBJ databases">
        <title>High-quality-draft genome sequences of five non-tuberculosis mycobacteriaceae isolated from a nosocomial environment.</title>
        <authorList>
            <person name="Tiago I."/>
            <person name="Alarico S."/>
            <person name="Pereira S.G."/>
            <person name="Coelho C."/>
            <person name="Maranha A."/>
            <person name="Empadinhas N."/>
        </authorList>
    </citation>
    <scope>NUCLEOTIDE SEQUENCE [LARGE SCALE GENOMIC DNA]</scope>
    <source>
        <strain evidence="5 8">22DIII</strain>
    </source>
</reference>
<dbReference type="RefSeq" id="WP_046362859.1">
    <property type="nucleotide sequence ID" value="NZ_CALTXN010000029.1"/>
</dbReference>
<dbReference type="Proteomes" id="UP000294952">
    <property type="component" value="Unassembled WGS sequence"/>
</dbReference>
<evidence type="ECO:0000313" key="7">
    <source>
        <dbReference type="Proteomes" id="UP000036313"/>
    </source>
</evidence>
<proteinExistence type="predicted"/>
<dbReference type="AlphaFoldDB" id="A0A0J6ZAT3"/>
<dbReference type="Pfam" id="PF04314">
    <property type="entry name" value="PCuAC"/>
    <property type="match status" value="1"/>
</dbReference>
<dbReference type="PATRIC" id="fig|1807.13.peg.2296"/>
<protein>
    <submittedName>
        <fullName evidence="3">Lipoprotein lpqE</fullName>
    </submittedName>
</protein>
<feature type="chain" id="PRO_5041862455" evidence="2">
    <location>
        <begin position="31"/>
        <end position="199"/>
    </location>
</feature>
<gene>
    <name evidence="5" type="ORF">EUA04_21350</name>
    <name evidence="4" type="ORF">MOBUDSM44075_00343</name>
    <name evidence="3" type="ORF">WN67_09945</name>
</gene>